<dbReference type="Gene3D" id="3.80.10.10">
    <property type="entry name" value="Ribonuclease Inhibitor"/>
    <property type="match status" value="1"/>
</dbReference>
<comment type="caution">
    <text evidence="1">The sequence shown here is derived from an EMBL/GenBank/DDBJ whole genome shotgun (WGS) entry which is preliminary data.</text>
</comment>
<evidence type="ECO:0000313" key="1">
    <source>
        <dbReference type="EMBL" id="KAF9500596.1"/>
    </source>
</evidence>
<reference evidence="1" key="1">
    <citation type="submission" date="2020-11" db="EMBL/GenBank/DDBJ databases">
        <authorList>
            <consortium name="DOE Joint Genome Institute"/>
            <person name="Ahrendt S."/>
            <person name="Riley R."/>
            <person name="Andreopoulos W."/>
            <person name="Labutti K."/>
            <person name="Pangilinan J."/>
            <person name="Ruiz-Duenas F.J."/>
            <person name="Barrasa J.M."/>
            <person name="Sanchez-Garcia M."/>
            <person name="Camarero S."/>
            <person name="Miyauchi S."/>
            <person name="Serrano A."/>
            <person name="Linde D."/>
            <person name="Babiker R."/>
            <person name="Drula E."/>
            <person name="Ayuso-Fernandez I."/>
            <person name="Pacheco R."/>
            <person name="Padilla G."/>
            <person name="Ferreira P."/>
            <person name="Barriuso J."/>
            <person name="Kellner H."/>
            <person name="Castanera R."/>
            <person name="Alfaro M."/>
            <person name="Ramirez L."/>
            <person name="Pisabarro A.G."/>
            <person name="Kuo A."/>
            <person name="Tritt A."/>
            <person name="Lipzen A."/>
            <person name="He G."/>
            <person name="Yan M."/>
            <person name="Ng V."/>
            <person name="Cullen D."/>
            <person name="Martin F."/>
            <person name="Rosso M.-N."/>
            <person name="Henrissat B."/>
            <person name="Hibbett D."/>
            <person name="Martinez A.T."/>
            <person name="Grigoriev I.V."/>
        </authorList>
    </citation>
    <scope>NUCLEOTIDE SEQUENCE</scope>
    <source>
        <strain evidence="1">ATCC 90797</strain>
    </source>
</reference>
<dbReference type="SUPFAM" id="SSF52047">
    <property type="entry name" value="RNI-like"/>
    <property type="match status" value="1"/>
</dbReference>
<evidence type="ECO:0008006" key="3">
    <source>
        <dbReference type="Google" id="ProtNLM"/>
    </source>
</evidence>
<name>A0A9P6AAZ5_PLEER</name>
<dbReference type="OrthoDB" id="2973840at2759"/>
<protein>
    <recommendedName>
        <fullName evidence="3">F-box domain-containing protein</fullName>
    </recommendedName>
</protein>
<keyword evidence="2" id="KW-1185">Reference proteome</keyword>
<proteinExistence type="predicted"/>
<gene>
    <name evidence="1" type="ORF">BDN71DRAFT_1439987</name>
</gene>
<dbReference type="Proteomes" id="UP000807025">
    <property type="component" value="Unassembled WGS sequence"/>
</dbReference>
<organism evidence="1 2">
    <name type="scientific">Pleurotus eryngii</name>
    <name type="common">Boletus of the steppes</name>
    <dbReference type="NCBI Taxonomy" id="5323"/>
    <lineage>
        <taxon>Eukaryota</taxon>
        <taxon>Fungi</taxon>
        <taxon>Dikarya</taxon>
        <taxon>Basidiomycota</taxon>
        <taxon>Agaricomycotina</taxon>
        <taxon>Agaricomycetes</taxon>
        <taxon>Agaricomycetidae</taxon>
        <taxon>Agaricales</taxon>
        <taxon>Pleurotineae</taxon>
        <taxon>Pleurotaceae</taxon>
        <taxon>Pleurotus</taxon>
    </lineage>
</organism>
<dbReference type="Gene3D" id="1.20.1280.50">
    <property type="match status" value="1"/>
</dbReference>
<dbReference type="InterPro" id="IPR032675">
    <property type="entry name" value="LRR_dom_sf"/>
</dbReference>
<dbReference type="AlphaFoldDB" id="A0A9P6AAZ5"/>
<evidence type="ECO:0000313" key="2">
    <source>
        <dbReference type="Proteomes" id="UP000807025"/>
    </source>
</evidence>
<dbReference type="EMBL" id="MU154526">
    <property type="protein sequence ID" value="KAF9500596.1"/>
    <property type="molecule type" value="Genomic_DNA"/>
</dbReference>
<sequence length="513" mass="57215">MTFEFKHTADAAEAQRIIDAEIAVHEAAIRHLRHCRNTHSSIYRLPSEIAATIFLLVKFELGQGAVGHISGVCRQWREILLASPRIWSSINVSRVESVLELLKRSKSVPLKIKCEEHSCTEPHRRAAEAVMAEVGRIQDLNLSLPPKDLVDFLRLNGDASASMIEHLQLKAVDPPESFSLPRDIMRREMPSLRLLDLTDMVISSQLPMLPHLTCLRISCHRIHGSLLLSSLRCTPKLKELHVEGGLVMDGPMGPLTGPVQLPNLTQIIIIPVDLESAAVFANIEYPPRASVFFRLDRQHRGEPDLSALVAMSRRFQIAPLPIDTAKLRCPSSGQPQIFIGSTHHSGPWQLTLLLNVESRYGSATCITLCSALSLGDVTILRLSAPIDMNPTELTSFYRLFPRVQSLHWEFTSILKFRTLMKSLSAELPLPALEVLHLSTSKFIAEGAELFEALKGFLKERKNLGTPITTTVIRMCSITEEAVEELKEFTEVDWDGEDVGYGSDEERSVSYSSS</sequence>
<accession>A0A9P6AAZ5</accession>